<dbReference type="InterPro" id="IPR011234">
    <property type="entry name" value="Fumarylacetoacetase-like_C"/>
</dbReference>
<proteinExistence type="inferred from homology"/>
<accession>A0A5S4H446</accession>
<dbReference type="PANTHER" id="PTHR42796">
    <property type="entry name" value="FUMARYLACETOACETATE HYDROLASE DOMAIN-CONTAINING PROTEIN 2A-RELATED"/>
    <property type="match status" value="1"/>
</dbReference>
<dbReference type="AlphaFoldDB" id="A0A5S4H446"/>
<keyword evidence="5" id="KW-1185">Reference proteome</keyword>
<name>A0A5S4H446_9ACTN</name>
<organism evidence="4 5">
    <name type="scientific">Nonomuraea zeae</name>
    <dbReference type="NCBI Taxonomy" id="1642303"/>
    <lineage>
        <taxon>Bacteria</taxon>
        <taxon>Bacillati</taxon>
        <taxon>Actinomycetota</taxon>
        <taxon>Actinomycetes</taxon>
        <taxon>Streptosporangiales</taxon>
        <taxon>Streptosporangiaceae</taxon>
        <taxon>Nonomuraea</taxon>
    </lineage>
</organism>
<dbReference type="Pfam" id="PF01557">
    <property type="entry name" value="FAA_hydrolase"/>
    <property type="match status" value="1"/>
</dbReference>
<feature type="domain" description="Fumarylacetoacetase-like C-terminal" evidence="3">
    <location>
        <begin position="73"/>
        <end position="275"/>
    </location>
</feature>
<protein>
    <submittedName>
        <fullName evidence="4">Fumarylacetoacetate hydrolase family protein</fullName>
    </submittedName>
</protein>
<dbReference type="RefSeq" id="WP_138687533.1">
    <property type="nucleotide sequence ID" value="NZ_JBHSAZ010000052.1"/>
</dbReference>
<dbReference type="InterPro" id="IPR036663">
    <property type="entry name" value="Fumarylacetoacetase_C_sf"/>
</dbReference>
<dbReference type="GO" id="GO:0019752">
    <property type="term" value="P:carboxylic acid metabolic process"/>
    <property type="evidence" value="ECO:0007669"/>
    <property type="project" value="UniProtKB-ARBA"/>
</dbReference>
<comment type="similarity">
    <text evidence="1">Belongs to the FAH family.</text>
</comment>
<comment type="caution">
    <text evidence="4">The sequence shown here is derived from an EMBL/GenBank/DDBJ whole genome shotgun (WGS) entry which is preliminary data.</text>
</comment>
<reference evidence="4 5" key="1">
    <citation type="submission" date="2019-05" db="EMBL/GenBank/DDBJ databases">
        <title>Draft genome sequence of Nonomuraea zeae DSM 100528.</title>
        <authorList>
            <person name="Saricaoglu S."/>
            <person name="Isik K."/>
        </authorList>
    </citation>
    <scope>NUCLEOTIDE SEQUENCE [LARGE SCALE GENOMIC DNA]</scope>
    <source>
        <strain evidence="4 5">DSM 100528</strain>
    </source>
</reference>
<dbReference type="GO" id="GO:0016787">
    <property type="term" value="F:hydrolase activity"/>
    <property type="evidence" value="ECO:0007669"/>
    <property type="project" value="UniProtKB-KW"/>
</dbReference>
<dbReference type="GO" id="GO:0046872">
    <property type="term" value="F:metal ion binding"/>
    <property type="evidence" value="ECO:0007669"/>
    <property type="project" value="UniProtKB-KW"/>
</dbReference>
<dbReference type="Gene3D" id="3.90.850.10">
    <property type="entry name" value="Fumarylacetoacetase-like, C-terminal domain"/>
    <property type="match status" value="1"/>
</dbReference>
<dbReference type="InterPro" id="IPR051121">
    <property type="entry name" value="FAH"/>
</dbReference>
<evidence type="ECO:0000313" key="5">
    <source>
        <dbReference type="Proteomes" id="UP000306628"/>
    </source>
</evidence>
<keyword evidence="4" id="KW-0378">Hydrolase</keyword>
<dbReference type="FunFam" id="3.90.850.10:FF:000002">
    <property type="entry name" value="2-hydroxyhepta-2,4-diene-1,7-dioate isomerase"/>
    <property type="match status" value="1"/>
</dbReference>
<dbReference type="SUPFAM" id="SSF56529">
    <property type="entry name" value="FAH"/>
    <property type="match status" value="1"/>
</dbReference>
<keyword evidence="2" id="KW-0479">Metal-binding</keyword>
<dbReference type="EMBL" id="VCKX01000001">
    <property type="protein sequence ID" value="TMR39877.1"/>
    <property type="molecule type" value="Genomic_DNA"/>
</dbReference>
<dbReference type="OrthoDB" id="9805307at2"/>
<gene>
    <name evidence="4" type="ORF">ETD85_00415</name>
</gene>
<sequence length="276" mass="29617">MKLVRHWSGETVRPGLIDGSGQLRDLSGHVTDLAGETLGRAGIERLAALDEESLPVVPGEARLAAPVAGTRNFIAVGLNYRDHAQETGMDVPAEPVLFSKAAGALSGPYDDVIIPPGATQVDWELELAIVVGERVYRADEAEAERAIAGYCICNDVSERHWQMGGTGQWLKGKSAPTFGPLGPWLVTTEEMRDVSGLAMSLTLNGDVMQSSSTKEMIFPPAFLLSYVSRFMVLEPGDVVTTGTPAGVGLAHGRYLRPGDVMRLDIEGLGHQRQVVR</sequence>
<dbReference type="Proteomes" id="UP000306628">
    <property type="component" value="Unassembled WGS sequence"/>
</dbReference>
<dbReference type="GO" id="GO:0016853">
    <property type="term" value="F:isomerase activity"/>
    <property type="evidence" value="ECO:0007669"/>
    <property type="project" value="UniProtKB-ARBA"/>
</dbReference>
<evidence type="ECO:0000256" key="1">
    <source>
        <dbReference type="ARBA" id="ARBA00010211"/>
    </source>
</evidence>
<evidence type="ECO:0000259" key="3">
    <source>
        <dbReference type="Pfam" id="PF01557"/>
    </source>
</evidence>
<evidence type="ECO:0000256" key="2">
    <source>
        <dbReference type="ARBA" id="ARBA00022723"/>
    </source>
</evidence>
<evidence type="ECO:0000313" key="4">
    <source>
        <dbReference type="EMBL" id="TMR39877.1"/>
    </source>
</evidence>
<dbReference type="PANTHER" id="PTHR42796:SF4">
    <property type="entry name" value="FUMARYLACETOACETATE HYDROLASE DOMAIN-CONTAINING PROTEIN 2A"/>
    <property type="match status" value="1"/>
</dbReference>